<evidence type="ECO:0008006" key="3">
    <source>
        <dbReference type="Google" id="ProtNLM"/>
    </source>
</evidence>
<organism evidence="1 2">
    <name type="scientific">Pectobacterium carotovorum</name>
    <name type="common">Erwinia carotovora</name>
    <dbReference type="NCBI Taxonomy" id="554"/>
    <lineage>
        <taxon>Bacteria</taxon>
        <taxon>Pseudomonadati</taxon>
        <taxon>Pseudomonadota</taxon>
        <taxon>Gammaproteobacteria</taxon>
        <taxon>Enterobacterales</taxon>
        <taxon>Pectobacteriaceae</taxon>
        <taxon>Pectobacterium</taxon>
    </lineage>
</organism>
<comment type="caution">
    <text evidence="1">The sequence shown here is derived from an EMBL/GenBank/DDBJ whole genome shotgun (WGS) entry which is preliminary data.</text>
</comment>
<protein>
    <recommendedName>
        <fullName evidence="3">HD domain-containing protein</fullName>
    </recommendedName>
</protein>
<dbReference type="Proteomes" id="UP000283655">
    <property type="component" value="Unassembled WGS sequence"/>
</dbReference>
<reference evidence="1 2" key="1">
    <citation type="submission" date="2018-09" db="EMBL/GenBank/DDBJ databases">
        <title>Phylogenetic diversity of Pectobacterium and Dickeya strains causing blackleg disease of potato in Morocco.</title>
        <authorList>
            <person name="Oulghazi S."/>
            <person name="Moumni M."/>
            <person name="Faure D."/>
        </authorList>
    </citation>
    <scope>NUCLEOTIDE SEQUENCE [LARGE SCALE GENOMIC DNA]</scope>
    <source>
        <strain evidence="1 2">S1.15.11.2D</strain>
    </source>
</reference>
<evidence type="ECO:0000313" key="2">
    <source>
        <dbReference type="Proteomes" id="UP000283655"/>
    </source>
</evidence>
<gene>
    <name evidence="1" type="ORF">D5071_08295</name>
</gene>
<dbReference type="RefSeq" id="WP_119873413.1">
    <property type="nucleotide sequence ID" value="NZ_QZDH01000015.1"/>
</dbReference>
<sequence>MKIPSRKKCYEIFDNYSVPNPIRKHCEKVTDVGLLLGRHLQNAGVEVDMNLLEAGCLLHDAFKAASLKSLEPRPEWGYEPSVREIEIWSELRERYEGMHETLIVAEIFKDEYPEFSDFLKMIGSTGNPSYLLGGIELKVLHYADWRVQLVDIVSFDDRLAYLRETYRESWEKHGVSWDERYDQEKRLEKEIFIHLDFEPDNLNTELENISQVTIEERD</sequence>
<proteinExistence type="predicted"/>
<dbReference type="EMBL" id="QZDH01000015">
    <property type="protein sequence ID" value="RJL52395.1"/>
    <property type="molecule type" value="Genomic_DNA"/>
</dbReference>
<name>A0A419AXY8_PECCA</name>
<dbReference type="SUPFAM" id="SSF109604">
    <property type="entry name" value="HD-domain/PDEase-like"/>
    <property type="match status" value="1"/>
</dbReference>
<evidence type="ECO:0000313" key="1">
    <source>
        <dbReference type="EMBL" id="RJL52395.1"/>
    </source>
</evidence>
<accession>A0A419AXY8</accession>
<dbReference type="AlphaFoldDB" id="A0A419AXY8"/>